<reference evidence="1 2" key="1">
    <citation type="journal article" date="2019" name="Sci. Rep.">
        <title>Orb-weaving spider Araneus ventricosus genome elucidates the spidroin gene catalogue.</title>
        <authorList>
            <person name="Kono N."/>
            <person name="Nakamura H."/>
            <person name="Ohtoshi R."/>
            <person name="Moran D.A.P."/>
            <person name="Shinohara A."/>
            <person name="Yoshida Y."/>
            <person name="Fujiwara M."/>
            <person name="Mori M."/>
            <person name="Tomita M."/>
            <person name="Arakawa K."/>
        </authorList>
    </citation>
    <scope>NUCLEOTIDE SEQUENCE [LARGE SCALE GENOMIC DNA]</scope>
</reference>
<dbReference type="EMBL" id="BGPR01049670">
    <property type="protein sequence ID" value="GBO26681.1"/>
    <property type="molecule type" value="Genomic_DNA"/>
</dbReference>
<name>A0A4Y2VPX7_ARAVE</name>
<dbReference type="Proteomes" id="UP000499080">
    <property type="component" value="Unassembled WGS sequence"/>
</dbReference>
<organism evidence="1 2">
    <name type="scientific">Araneus ventricosus</name>
    <name type="common">Orbweaver spider</name>
    <name type="synonym">Epeira ventricosa</name>
    <dbReference type="NCBI Taxonomy" id="182803"/>
    <lineage>
        <taxon>Eukaryota</taxon>
        <taxon>Metazoa</taxon>
        <taxon>Ecdysozoa</taxon>
        <taxon>Arthropoda</taxon>
        <taxon>Chelicerata</taxon>
        <taxon>Arachnida</taxon>
        <taxon>Araneae</taxon>
        <taxon>Araneomorphae</taxon>
        <taxon>Entelegynae</taxon>
        <taxon>Araneoidea</taxon>
        <taxon>Araneidae</taxon>
        <taxon>Araneus</taxon>
    </lineage>
</organism>
<evidence type="ECO:0000313" key="2">
    <source>
        <dbReference type="Proteomes" id="UP000499080"/>
    </source>
</evidence>
<dbReference type="AlphaFoldDB" id="A0A4Y2VPX7"/>
<proteinExistence type="predicted"/>
<protein>
    <submittedName>
        <fullName evidence="1">Uncharacterized protein</fullName>
    </submittedName>
</protein>
<sequence length="94" mass="10510">MLLVAPLKEKSKLCSKGEEKPTPLKEKNKISEFLFEKELCISVFMLPDLVIADFSSVSGFISEAAPSGHCWYGETLPREIEPVDVSRQLLECHA</sequence>
<keyword evidence="2" id="KW-1185">Reference proteome</keyword>
<accession>A0A4Y2VPX7</accession>
<evidence type="ECO:0000313" key="1">
    <source>
        <dbReference type="EMBL" id="GBO26681.1"/>
    </source>
</evidence>
<comment type="caution">
    <text evidence="1">The sequence shown here is derived from an EMBL/GenBank/DDBJ whole genome shotgun (WGS) entry which is preliminary data.</text>
</comment>
<gene>
    <name evidence="1" type="ORF">AVEN_169640_1</name>
</gene>